<reference evidence="1 2" key="1">
    <citation type="journal article" date="2021" name="Elife">
        <title>Chloroplast acquisition without the gene transfer in kleptoplastic sea slugs, Plakobranchus ocellatus.</title>
        <authorList>
            <person name="Maeda T."/>
            <person name="Takahashi S."/>
            <person name="Yoshida T."/>
            <person name="Shimamura S."/>
            <person name="Takaki Y."/>
            <person name="Nagai Y."/>
            <person name="Toyoda A."/>
            <person name="Suzuki Y."/>
            <person name="Arimoto A."/>
            <person name="Ishii H."/>
            <person name="Satoh N."/>
            <person name="Nishiyama T."/>
            <person name="Hasebe M."/>
            <person name="Maruyama T."/>
            <person name="Minagawa J."/>
            <person name="Obokata J."/>
            <person name="Shigenobu S."/>
        </authorList>
    </citation>
    <scope>NUCLEOTIDE SEQUENCE [LARGE SCALE GENOMIC DNA]</scope>
</reference>
<proteinExistence type="predicted"/>
<dbReference type="AlphaFoldDB" id="A0AAV4B8R4"/>
<keyword evidence="2" id="KW-1185">Reference proteome</keyword>
<dbReference type="Proteomes" id="UP000735302">
    <property type="component" value="Unassembled WGS sequence"/>
</dbReference>
<protein>
    <submittedName>
        <fullName evidence="1">Uncharacterized protein</fullName>
    </submittedName>
</protein>
<dbReference type="EMBL" id="BLXT01004580">
    <property type="protein sequence ID" value="GFO14729.1"/>
    <property type="molecule type" value="Genomic_DNA"/>
</dbReference>
<evidence type="ECO:0000313" key="2">
    <source>
        <dbReference type="Proteomes" id="UP000735302"/>
    </source>
</evidence>
<organism evidence="1 2">
    <name type="scientific">Plakobranchus ocellatus</name>
    <dbReference type="NCBI Taxonomy" id="259542"/>
    <lineage>
        <taxon>Eukaryota</taxon>
        <taxon>Metazoa</taxon>
        <taxon>Spiralia</taxon>
        <taxon>Lophotrochozoa</taxon>
        <taxon>Mollusca</taxon>
        <taxon>Gastropoda</taxon>
        <taxon>Heterobranchia</taxon>
        <taxon>Euthyneura</taxon>
        <taxon>Panpulmonata</taxon>
        <taxon>Sacoglossa</taxon>
        <taxon>Placobranchoidea</taxon>
        <taxon>Plakobranchidae</taxon>
        <taxon>Plakobranchus</taxon>
    </lineage>
</organism>
<accession>A0AAV4B8R4</accession>
<evidence type="ECO:0000313" key="1">
    <source>
        <dbReference type="EMBL" id="GFO14729.1"/>
    </source>
</evidence>
<comment type="caution">
    <text evidence="1">The sequence shown here is derived from an EMBL/GenBank/DDBJ whole genome shotgun (WGS) entry which is preliminary data.</text>
</comment>
<gene>
    <name evidence="1" type="ORF">PoB_004123400</name>
</gene>
<sequence>MVETLRGRTKPAAIHTYNQYMNGCDKADQNIYWLQIKSVCTVDIDSHCSTPAARKRTGFICGDCSDKPHLHPKECFAAYHKHI</sequence>
<name>A0AAV4B8R4_9GAST</name>